<evidence type="ECO:0000313" key="3">
    <source>
        <dbReference type="Proteomes" id="UP000327157"/>
    </source>
</evidence>
<proteinExistence type="predicted"/>
<name>A0A5N5H8V6_9ROSA</name>
<keyword evidence="3" id="KW-1185">Reference proteome</keyword>
<dbReference type="AlphaFoldDB" id="A0A5N5H8V6"/>
<gene>
    <name evidence="2" type="ORF">D8674_024773</name>
</gene>
<protein>
    <submittedName>
        <fullName evidence="2">Uncharacterized protein</fullName>
    </submittedName>
</protein>
<evidence type="ECO:0000256" key="1">
    <source>
        <dbReference type="SAM" id="MobiDB-lite"/>
    </source>
</evidence>
<reference evidence="3" key="2">
    <citation type="submission" date="2019-10" db="EMBL/GenBank/DDBJ databases">
        <title>A de novo genome assembly of a pear dwarfing rootstock.</title>
        <authorList>
            <person name="Wang F."/>
            <person name="Wang J."/>
            <person name="Li S."/>
            <person name="Zhang Y."/>
            <person name="Fang M."/>
            <person name="Ma L."/>
            <person name="Zhao Y."/>
            <person name="Jiang S."/>
        </authorList>
    </citation>
    <scope>NUCLEOTIDE SEQUENCE [LARGE SCALE GENOMIC DNA]</scope>
</reference>
<comment type="caution">
    <text evidence="2">The sequence shown here is derived from an EMBL/GenBank/DDBJ whole genome shotgun (WGS) entry which is preliminary data.</text>
</comment>
<evidence type="ECO:0000313" key="2">
    <source>
        <dbReference type="EMBL" id="KAB2622591.1"/>
    </source>
</evidence>
<sequence length="139" mass="15826">MPSQHRSRHNESRQKMQHQSLRAIPIPPTVARIIQSLRKMWKTSEGKKAENLRKEKVPWSKIVSATVSVKKQGIEMAFIALKQIQAAAEVAPKLHFETDCRSSKAPCEVPAPIPDGRAVLFETWKIQVFKEEKKKTKAC</sequence>
<organism evidence="2 3">
    <name type="scientific">Pyrus ussuriensis x Pyrus communis</name>
    <dbReference type="NCBI Taxonomy" id="2448454"/>
    <lineage>
        <taxon>Eukaryota</taxon>
        <taxon>Viridiplantae</taxon>
        <taxon>Streptophyta</taxon>
        <taxon>Embryophyta</taxon>
        <taxon>Tracheophyta</taxon>
        <taxon>Spermatophyta</taxon>
        <taxon>Magnoliopsida</taxon>
        <taxon>eudicotyledons</taxon>
        <taxon>Gunneridae</taxon>
        <taxon>Pentapetalae</taxon>
        <taxon>rosids</taxon>
        <taxon>fabids</taxon>
        <taxon>Rosales</taxon>
        <taxon>Rosaceae</taxon>
        <taxon>Amygdaloideae</taxon>
        <taxon>Maleae</taxon>
        <taxon>Pyrus</taxon>
    </lineage>
</organism>
<reference evidence="2 3" key="1">
    <citation type="submission" date="2019-09" db="EMBL/GenBank/DDBJ databases">
        <authorList>
            <person name="Ou C."/>
        </authorList>
    </citation>
    <scope>NUCLEOTIDE SEQUENCE [LARGE SCALE GENOMIC DNA]</scope>
    <source>
        <strain evidence="2">S2</strain>
        <tissue evidence="2">Leaf</tissue>
    </source>
</reference>
<dbReference type="Proteomes" id="UP000327157">
    <property type="component" value="Chromosome 4"/>
</dbReference>
<reference evidence="2 3" key="3">
    <citation type="submission" date="2019-11" db="EMBL/GenBank/DDBJ databases">
        <title>A de novo genome assembly of a pear dwarfing rootstock.</title>
        <authorList>
            <person name="Wang F."/>
            <person name="Wang J."/>
            <person name="Li S."/>
            <person name="Zhang Y."/>
            <person name="Fang M."/>
            <person name="Ma L."/>
            <person name="Zhao Y."/>
            <person name="Jiang S."/>
        </authorList>
    </citation>
    <scope>NUCLEOTIDE SEQUENCE [LARGE SCALE GENOMIC DNA]</scope>
    <source>
        <strain evidence="2">S2</strain>
        <tissue evidence="2">Leaf</tissue>
    </source>
</reference>
<feature type="region of interest" description="Disordered" evidence="1">
    <location>
        <begin position="1"/>
        <end position="21"/>
    </location>
</feature>
<dbReference type="EMBL" id="SMOL01000231">
    <property type="protein sequence ID" value="KAB2622591.1"/>
    <property type="molecule type" value="Genomic_DNA"/>
</dbReference>
<accession>A0A5N5H8V6</accession>